<dbReference type="RefSeq" id="WP_111340997.1">
    <property type="nucleotide sequence ID" value="NZ_QLII01000001.1"/>
</dbReference>
<name>A0A327NH21_9BACT</name>
<sequence>MKKGFYWSVVGLILLSSCHPSIEVSTAYNVAGIYQLTGYTTSTTGDDNPDGTMNATLIDEQHINLIVKGTSGKVKINYSYANVLVVRANQTTVGQDTYNLLYKGRQIGIAGNDAISRYVELYPSATITIKGVEF</sequence>
<gene>
    <name evidence="1" type="ORF">HMF3257_06795</name>
</gene>
<dbReference type="OrthoDB" id="958103at2"/>
<dbReference type="PROSITE" id="PS51257">
    <property type="entry name" value="PROKAR_LIPOPROTEIN"/>
    <property type="match status" value="1"/>
</dbReference>
<evidence type="ECO:0000313" key="2">
    <source>
        <dbReference type="Proteomes" id="UP000249016"/>
    </source>
</evidence>
<evidence type="ECO:0008006" key="3">
    <source>
        <dbReference type="Google" id="ProtNLM"/>
    </source>
</evidence>
<organism evidence="1 2">
    <name type="scientific">Spirosoma telluris</name>
    <dbReference type="NCBI Taxonomy" id="2183553"/>
    <lineage>
        <taxon>Bacteria</taxon>
        <taxon>Pseudomonadati</taxon>
        <taxon>Bacteroidota</taxon>
        <taxon>Cytophagia</taxon>
        <taxon>Cytophagales</taxon>
        <taxon>Cytophagaceae</taxon>
        <taxon>Spirosoma</taxon>
    </lineage>
</organism>
<evidence type="ECO:0000313" key="1">
    <source>
        <dbReference type="EMBL" id="RAI74125.1"/>
    </source>
</evidence>
<keyword evidence="2" id="KW-1185">Reference proteome</keyword>
<protein>
    <recommendedName>
        <fullName evidence="3">Lipoprotein</fullName>
    </recommendedName>
</protein>
<comment type="caution">
    <text evidence="1">The sequence shown here is derived from an EMBL/GenBank/DDBJ whole genome shotgun (WGS) entry which is preliminary data.</text>
</comment>
<reference evidence="1 2" key="1">
    <citation type="submission" date="2018-06" db="EMBL/GenBank/DDBJ databases">
        <title>Spirosoma sp. HMF3257 Genome sequencing and assembly.</title>
        <authorList>
            <person name="Kang H."/>
            <person name="Cha I."/>
            <person name="Kim H."/>
            <person name="Kang J."/>
            <person name="Joh K."/>
        </authorList>
    </citation>
    <scope>NUCLEOTIDE SEQUENCE [LARGE SCALE GENOMIC DNA]</scope>
    <source>
        <strain evidence="1 2">HMF3257</strain>
    </source>
</reference>
<accession>A0A327NH21</accession>
<dbReference type="Proteomes" id="UP000249016">
    <property type="component" value="Unassembled WGS sequence"/>
</dbReference>
<dbReference type="EMBL" id="QLII01000001">
    <property type="protein sequence ID" value="RAI74125.1"/>
    <property type="molecule type" value="Genomic_DNA"/>
</dbReference>
<proteinExistence type="predicted"/>
<dbReference type="AlphaFoldDB" id="A0A327NH21"/>